<comment type="caution">
    <text evidence="2">The sequence shown here is derived from an EMBL/GenBank/DDBJ whole genome shotgun (WGS) entry which is preliminary data.</text>
</comment>
<name>A0A9X2DYL5_9MICO</name>
<keyword evidence="3" id="KW-1185">Reference proteome</keyword>
<dbReference type="Proteomes" id="UP001155240">
    <property type="component" value="Unassembled WGS sequence"/>
</dbReference>
<feature type="transmembrane region" description="Helical" evidence="1">
    <location>
        <begin position="26"/>
        <end position="48"/>
    </location>
</feature>
<protein>
    <submittedName>
        <fullName evidence="2">Uncharacterized protein</fullName>
    </submittedName>
</protein>
<keyword evidence="1" id="KW-0812">Transmembrane</keyword>
<dbReference type="RefSeq" id="WP_251943650.1">
    <property type="nucleotide sequence ID" value="NZ_JAMRYM010000006.1"/>
</dbReference>
<keyword evidence="1" id="KW-1133">Transmembrane helix</keyword>
<accession>A0A9X2DYL5</accession>
<evidence type="ECO:0000256" key="1">
    <source>
        <dbReference type="SAM" id="Phobius"/>
    </source>
</evidence>
<evidence type="ECO:0000313" key="2">
    <source>
        <dbReference type="EMBL" id="MCM6761446.1"/>
    </source>
</evidence>
<dbReference type="EMBL" id="JAMRYM010000006">
    <property type="protein sequence ID" value="MCM6761446.1"/>
    <property type="molecule type" value="Genomic_DNA"/>
</dbReference>
<keyword evidence="1" id="KW-0472">Membrane</keyword>
<proteinExistence type="predicted"/>
<feature type="transmembrane region" description="Helical" evidence="1">
    <location>
        <begin position="101"/>
        <end position="122"/>
    </location>
</feature>
<feature type="transmembrane region" description="Helical" evidence="1">
    <location>
        <begin position="68"/>
        <end position="94"/>
    </location>
</feature>
<sequence length="127" mass="13466">MDGDGRDGDVSGAAAPQRRPVRVWDLVLTIVLLLAEVCATLLLTYVGLFSSMASDGCLGRDDCDFTLLNWGVLIAAGGVWIGMLAALVVSILLLVRRRIAFWVPIAGTALSFAATVIGIWMVTVSTD</sequence>
<reference evidence="2" key="1">
    <citation type="submission" date="2022-06" db="EMBL/GenBank/DDBJ databases">
        <title>Whole genome shotgun sequencing (WGS) of Rathayibacter sp. ZW T2_19, isolated from stored onions (Allium cepa).</title>
        <authorList>
            <person name="Stoll D.A."/>
            <person name="Huch M."/>
        </authorList>
    </citation>
    <scope>NUCLEOTIDE SEQUENCE</scope>
    <source>
        <strain evidence="2">ZW T2_19</strain>
    </source>
</reference>
<dbReference type="AlphaFoldDB" id="A0A9X2DYL5"/>
<gene>
    <name evidence="2" type="ORF">NB037_03355</name>
</gene>
<evidence type="ECO:0000313" key="3">
    <source>
        <dbReference type="Proteomes" id="UP001155240"/>
    </source>
</evidence>
<organism evidence="2 3">
    <name type="scientific">Rathayibacter rubneri</name>
    <dbReference type="NCBI Taxonomy" id="2950106"/>
    <lineage>
        <taxon>Bacteria</taxon>
        <taxon>Bacillati</taxon>
        <taxon>Actinomycetota</taxon>
        <taxon>Actinomycetes</taxon>
        <taxon>Micrococcales</taxon>
        <taxon>Microbacteriaceae</taxon>
        <taxon>Rathayibacter</taxon>
    </lineage>
</organism>